<evidence type="ECO:0000313" key="1">
    <source>
        <dbReference type="EMBL" id="KAH0549041.1"/>
    </source>
</evidence>
<gene>
    <name evidence="1" type="ORF">KQX54_005314</name>
</gene>
<proteinExistence type="predicted"/>
<organism evidence="1 2">
    <name type="scientific">Cotesia glomerata</name>
    <name type="common">Lepidopteran parasitic wasp</name>
    <name type="synonym">Apanteles glomeratus</name>
    <dbReference type="NCBI Taxonomy" id="32391"/>
    <lineage>
        <taxon>Eukaryota</taxon>
        <taxon>Metazoa</taxon>
        <taxon>Ecdysozoa</taxon>
        <taxon>Arthropoda</taxon>
        <taxon>Hexapoda</taxon>
        <taxon>Insecta</taxon>
        <taxon>Pterygota</taxon>
        <taxon>Neoptera</taxon>
        <taxon>Endopterygota</taxon>
        <taxon>Hymenoptera</taxon>
        <taxon>Apocrita</taxon>
        <taxon>Ichneumonoidea</taxon>
        <taxon>Braconidae</taxon>
        <taxon>Microgastrinae</taxon>
        <taxon>Cotesia</taxon>
    </lineage>
</organism>
<sequence length="912" mass="105929">MDRFYEKIQTTLMRLNSEHELKDLSSHVTQESADKIDSVISDLAIVFKNCEVNTEEVAKKDDKCVKALQYLIFNTNFHCQDQMAEDIVNGHLVDMCPALAPYLLLTITYKFNYEIILTELALYCPLELCVEIMEITPRCLNIMKFERAQKFIISFILNTYKKLVLMKQNELQSLELNETLDQFNVQFQELVAVIKENKTLRIDELTENNKLRRGFIIKDVTKLILDCLECHQTGVKVDPEEEKQFKITFGREFVVKCDPKLVEKHLSIFNSCLLSLMSSILQEVDVNTYMEWVEFDSPEDPSQTLQQSVRFDCYKLLDFLKKSQLKLNVELLKCLEHLAAKPKQPSDLGLEELCREVAEGSKESLKQLTSRYQQWNENIFLAVKPHYLLFDKQDCSFLLEYLTILIENNLDEDHKQSVYNLVTKVLLKLEITEVFEVALEYIKTHEAKNILESVNTQEMFNDFITTNTNFKDPMKLRILLFFIMKNPKEFLMTLIKMSIGSSQYPHVMIPPEDLLLLAPIMRIEDETGVKLVLSILLVNIRLKKTDWKTVKFCNFITTMIDRVFTADELTNVVFIPIIEDSLMSIETVKTVLICLQKIMPFFTENINFSGLLIALATKMKSIRRNKRISRCESNEMLNLIIKIVRTMIVNYKEWVLKIEKVNEIIKIILPIDQIYFEELLSYNQPPDITDIIRDYSRRVVAAIAQVFEDTEAPELDLNSLWVDFKFNLILNSTEEEFVRIATEIAVIHADFFHPQMEEVLVDDAVLDFMNLVARAWSYCLEIPRATQPNTFGCLIRSQAKFIKLIMRIKNKTWEYEKILNALKENVNGLSDGIKETGYGDCYEKLIESLERPSGEESLESILQIAESLETFGSNCLQNISAVLGEKKVPRDLMKLLLAQEFIDNCLSHKNEP</sequence>
<dbReference type="EMBL" id="JAHXZJ010001864">
    <property type="protein sequence ID" value="KAH0549041.1"/>
    <property type="molecule type" value="Genomic_DNA"/>
</dbReference>
<evidence type="ECO:0000313" key="2">
    <source>
        <dbReference type="Proteomes" id="UP000826195"/>
    </source>
</evidence>
<dbReference type="Proteomes" id="UP000826195">
    <property type="component" value="Unassembled WGS sequence"/>
</dbReference>
<name>A0AAV7IBC8_COTGL</name>
<keyword evidence="2" id="KW-1185">Reference proteome</keyword>
<dbReference type="AlphaFoldDB" id="A0AAV7IBC8"/>
<comment type="caution">
    <text evidence="1">The sequence shown here is derived from an EMBL/GenBank/DDBJ whole genome shotgun (WGS) entry which is preliminary data.</text>
</comment>
<protein>
    <submittedName>
        <fullName evidence="1">Uncharacterized protein</fullName>
    </submittedName>
</protein>
<reference evidence="1 2" key="1">
    <citation type="journal article" date="2021" name="J. Hered.">
        <title>A chromosome-level genome assembly of the parasitoid wasp, Cotesia glomerata (Hymenoptera: Braconidae).</title>
        <authorList>
            <person name="Pinto B.J."/>
            <person name="Weis J.J."/>
            <person name="Gamble T."/>
            <person name="Ode P.J."/>
            <person name="Paul R."/>
            <person name="Zaspel J.M."/>
        </authorList>
    </citation>
    <scope>NUCLEOTIDE SEQUENCE [LARGE SCALE GENOMIC DNA]</scope>
    <source>
        <strain evidence="1">CgM1</strain>
    </source>
</reference>
<accession>A0AAV7IBC8</accession>